<dbReference type="Proteomes" id="UP000195162">
    <property type="component" value="Unassembled WGS sequence"/>
</dbReference>
<comment type="caution">
    <text evidence="2">The sequence shown here is derived from an EMBL/GenBank/DDBJ whole genome shotgun (WGS) entry which is preliminary data.</text>
</comment>
<accession>A0A242U3B3</accession>
<feature type="transmembrane region" description="Helical" evidence="1">
    <location>
        <begin position="43"/>
        <end position="63"/>
    </location>
</feature>
<keyword evidence="1" id="KW-0472">Membrane</keyword>
<keyword evidence="1" id="KW-0812">Transmembrane</keyword>
<feature type="transmembrane region" description="Helical" evidence="1">
    <location>
        <begin position="75"/>
        <end position="96"/>
    </location>
</feature>
<dbReference type="AlphaFoldDB" id="A0A242U3B3"/>
<dbReference type="EMBL" id="NGIR01000031">
    <property type="protein sequence ID" value="OTU26869.1"/>
    <property type="molecule type" value="Genomic_DNA"/>
</dbReference>
<name>A0A242U3B3_ACIPI</name>
<evidence type="ECO:0000256" key="1">
    <source>
        <dbReference type="SAM" id="Phobius"/>
    </source>
</evidence>
<evidence type="ECO:0000313" key="2">
    <source>
        <dbReference type="EMBL" id="OTU26869.1"/>
    </source>
</evidence>
<feature type="transmembrane region" description="Helical" evidence="1">
    <location>
        <begin position="6"/>
        <end position="23"/>
    </location>
</feature>
<protein>
    <submittedName>
        <fullName evidence="2">Uncharacterized protein</fullName>
    </submittedName>
</protein>
<organism evidence="2 3">
    <name type="scientific">Acinetobacter pittii</name>
    <name type="common">Acinetobacter genomosp. 3</name>
    <dbReference type="NCBI Taxonomy" id="48296"/>
    <lineage>
        <taxon>Bacteria</taxon>
        <taxon>Pseudomonadati</taxon>
        <taxon>Pseudomonadota</taxon>
        <taxon>Gammaproteobacteria</taxon>
        <taxon>Moraxellales</taxon>
        <taxon>Moraxellaceae</taxon>
        <taxon>Acinetobacter</taxon>
        <taxon>Acinetobacter calcoaceticus/baumannii complex</taxon>
    </lineage>
</organism>
<proteinExistence type="predicted"/>
<keyword evidence="1" id="KW-1133">Transmembrane helix</keyword>
<gene>
    <name evidence="2" type="ORF">CAT59_15360</name>
</gene>
<sequence length="100" mass="12034">MLNIILLSIILGVLTSLVSIFLTEKITNIFFNKKEFSENYIMFSKVFYIFLFMSFSIFFSILIRKGYPLYFEESLRHVFIKGYFSTYFITFFMFAFRKGI</sequence>
<reference evidence="2 3" key="1">
    <citation type="submission" date="2017-05" db="EMBL/GenBank/DDBJ databases">
        <authorList>
            <person name="Song R."/>
            <person name="Chenine A.L."/>
            <person name="Ruprecht R.M."/>
        </authorList>
    </citation>
    <scope>NUCLEOTIDE SEQUENCE [LARGE SCALE GENOMIC DNA]</scope>
    <source>
        <strain evidence="2 3">ARLG1955</strain>
    </source>
</reference>
<dbReference type="RefSeq" id="WP_032052930.1">
    <property type="nucleotide sequence ID" value="NZ_JADVOL010000001.1"/>
</dbReference>
<evidence type="ECO:0000313" key="3">
    <source>
        <dbReference type="Proteomes" id="UP000195162"/>
    </source>
</evidence>